<dbReference type="EMBL" id="CP007139">
    <property type="protein sequence ID" value="AIE84145.1"/>
    <property type="molecule type" value="Genomic_DNA"/>
</dbReference>
<organism evidence="1 2">
    <name type="scientific">Fimbriimonas ginsengisoli Gsoil 348</name>
    <dbReference type="NCBI Taxonomy" id="661478"/>
    <lineage>
        <taxon>Bacteria</taxon>
        <taxon>Bacillati</taxon>
        <taxon>Armatimonadota</taxon>
        <taxon>Fimbriimonadia</taxon>
        <taxon>Fimbriimonadales</taxon>
        <taxon>Fimbriimonadaceae</taxon>
        <taxon>Fimbriimonas</taxon>
    </lineage>
</organism>
<gene>
    <name evidence="1" type="ORF">OP10G_0777</name>
</gene>
<evidence type="ECO:0008006" key="3">
    <source>
        <dbReference type="Google" id="ProtNLM"/>
    </source>
</evidence>
<dbReference type="AlphaFoldDB" id="A0A068NN37"/>
<reference evidence="1 2" key="1">
    <citation type="journal article" date="2014" name="PLoS ONE">
        <title>The first complete genome sequence of the class fimbriimonadia in the phylum armatimonadetes.</title>
        <authorList>
            <person name="Hu Z.Y."/>
            <person name="Wang Y.Z."/>
            <person name="Im W.T."/>
            <person name="Wang S.Y."/>
            <person name="Zhao G.P."/>
            <person name="Zheng H.J."/>
            <person name="Quan Z.X."/>
        </authorList>
    </citation>
    <scope>NUCLEOTIDE SEQUENCE [LARGE SCALE GENOMIC DNA]</scope>
    <source>
        <strain evidence="1">Gsoil 348</strain>
    </source>
</reference>
<dbReference type="RefSeq" id="WP_025227207.1">
    <property type="nucleotide sequence ID" value="NZ_CP007139.1"/>
</dbReference>
<dbReference type="OrthoDB" id="7348379at2"/>
<dbReference type="STRING" id="661478.OP10G_0777"/>
<sequence length="102" mass="11468">MSRLIVTRNSPKDIKMRGLEIQLDGQIVTDLQFEKSYESELPAGEHTLKITNQLYSKKETFELAEGEIVRFQVANVSKGIVGPIMLSAFGIGPYQVSLKRLK</sequence>
<dbReference type="Proteomes" id="UP000027982">
    <property type="component" value="Chromosome"/>
</dbReference>
<keyword evidence="2" id="KW-1185">Reference proteome</keyword>
<accession>A0A068NN37</accession>
<dbReference type="KEGG" id="fgi:OP10G_0777"/>
<dbReference type="HOGENOM" id="CLU_2273214_0_0_0"/>
<protein>
    <recommendedName>
        <fullName evidence="3">PEGA domain-containing protein</fullName>
    </recommendedName>
</protein>
<evidence type="ECO:0000313" key="1">
    <source>
        <dbReference type="EMBL" id="AIE84145.1"/>
    </source>
</evidence>
<name>A0A068NN37_FIMGI</name>
<proteinExistence type="predicted"/>
<evidence type="ECO:0000313" key="2">
    <source>
        <dbReference type="Proteomes" id="UP000027982"/>
    </source>
</evidence>